<dbReference type="SMART" id="SM00387">
    <property type="entry name" value="HATPase_c"/>
    <property type="match status" value="1"/>
</dbReference>
<comment type="subcellular location">
    <subcellularLocation>
        <location evidence="2">Membrane</location>
    </subcellularLocation>
</comment>
<dbReference type="EMBL" id="SGXC01000004">
    <property type="protein sequence ID" value="RZS77197.1"/>
    <property type="molecule type" value="Genomic_DNA"/>
</dbReference>
<evidence type="ECO:0000259" key="12">
    <source>
        <dbReference type="PROSITE" id="PS50885"/>
    </source>
</evidence>
<evidence type="ECO:0000256" key="7">
    <source>
        <dbReference type="ARBA" id="ARBA00022777"/>
    </source>
</evidence>
<feature type="domain" description="HAMP" evidence="12">
    <location>
        <begin position="181"/>
        <end position="208"/>
    </location>
</feature>
<dbReference type="Gene3D" id="1.10.287.130">
    <property type="match status" value="1"/>
</dbReference>
<dbReference type="Proteomes" id="UP000292445">
    <property type="component" value="Unassembled WGS sequence"/>
</dbReference>
<dbReference type="OrthoDB" id="9121563at2"/>
<evidence type="ECO:0000256" key="9">
    <source>
        <dbReference type="ARBA" id="ARBA00023012"/>
    </source>
</evidence>
<keyword evidence="5" id="KW-0808">Transferase</keyword>
<gene>
    <name evidence="13" type="ORF">EV675_5925</name>
</gene>
<dbReference type="InterPro" id="IPR005467">
    <property type="entry name" value="His_kinase_dom"/>
</dbReference>
<organism evidence="13 14">
    <name type="scientific">Pigmentiphaga kullae</name>
    <dbReference type="NCBI Taxonomy" id="151784"/>
    <lineage>
        <taxon>Bacteria</taxon>
        <taxon>Pseudomonadati</taxon>
        <taxon>Pseudomonadota</taxon>
        <taxon>Betaproteobacteria</taxon>
        <taxon>Burkholderiales</taxon>
        <taxon>Alcaligenaceae</taxon>
        <taxon>Pigmentiphaga</taxon>
    </lineage>
</organism>
<sequence length="438" mass="47335">MAGPATLKQRVIWALTLAISLFVAAQAIVAYLVLDQQEDRIVDQIVLTEAERLVHRLEAGEMVWTGGDILLGPSLHAWVGTSGDVPRVLAGLGPGQYQLNTEGEVWHVAVADSAKGRVYLRYDATDNEHRVYEFGAILLGLWLACTLLGYWTARALAGRVVGSMVEVTDRIESWAPGSPGMKVVRSDEAGRLIEAFNRMQDKVDQSIAQEREFSANLSHEIRTPLTSIRTDAELIALESEPTPQAGLRLTRIVNAVDEIASTLETARAISSAQAGPRSEVALRASLDDAWSGLAERAHRAGLVLDNEVPETAVAGLDRYGLLIVLRNLVRNAIDHAAPATLTASWTGECLVLADNGPGIPAADLPFVFERYYSGRLRDSQTAGAEDAGVHQRGLGLAIAKRVCDIQGWRLTVTSSTDELRRGTRFLLCFGEGATPVAS</sequence>
<protein>
    <recommendedName>
        <fullName evidence="3">histidine kinase</fullName>
        <ecNumber evidence="3">2.7.13.3</ecNumber>
    </recommendedName>
</protein>
<feature type="transmembrane region" description="Helical" evidence="10">
    <location>
        <begin position="131"/>
        <end position="151"/>
    </location>
</feature>
<dbReference type="AlphaFoldDB" id="A0A4Q7N739"/>
<dbReference type="PANTHER" id="PTHR45436:SF16">
    <property type="entry name" value="HISTIDINE KINASE"/>
    <property type="match status" value="1"/>
</dbReference>
<dbReference type="InterPro" id="IPR036890">
    <property type="entry name" value="HATPase_C_sf"/>
</dbReference>
<keyword evidence="4" id="KW-0597">Phosphoprotein</keyword>
<accession>A0A4Q7N739</accession>
<evidence type="ECO:0000259" key="11">
    <source>
        <dbReference type="PROSITE" id="PS50109"/>
    </source>
</evidence>
<dbReference type="Pfam" id="PF02518">
    <property type="entry name" value="HATPase_c"/>
    <property type="match status" value="1"/>
</dbReference>
<dbReference type="PROSITE" id="PS50109">
    <property type="entry name" value="HIS_KIN"/>
    <property type="match status" value="1"/>
</dbReference>
<dbReference type="PANTHER" id="PTHR45436">
    <property type="entry name" value="SENSOR HISTIDINE KINASE YKOH"/>
    <property type="match status" value="1"/>
</dbReference>
<keyword evidence="14" id="KW-1185">Reference proteome</keyword>
<feature type="domain" description="Histidine kinase" evidence="11">
    <location>
        <begin position="216"/>
        <end position="433"/>
    </location>
</feature>
<feature type="transmembrane region" description="Helical" evidence="10">
    <location>
        <begin position="12"/>
        <end position="34"/>
    </location>
</feature>
<evidence type="ECO:0000256" key="1">
    <source>
        <dbReference type="ARBA" id="ARBA00000085"/>
    </source>
</evidence>
<dbReference type="SMART" id="SM00388">
    <property type="entry name" value="HisKA"/>
    <property type="match status" value="1"/>
</dbReference>
<dbReference type="SUPFAM" id="SSF47384">
    <property type="entry name" value="Homodimeric domain of signal transducing histidine kinase"/>
    <property type="match status" value="1"/>
</dbReference>
<proteinExistence type="predicted"/>
<comment type="catalytic activity">
    <reaction evidence="1">
        <text>ATP + protein L-histidine = ADP + protein N-phospho-L-histidine.</text>
        <dbReference type="EC" id="2.7.13.3"/>
    </reaction>
</comment>
<name>A0A4Q7N739_9BURK</name>
<dbReference type="EC" id="2.7.13.3" evidence="3"/>
<dbReference type="InterPro" id="IPR050428">
    <property type="entry name" value="TCS_sensor_his_kinase"/>
</dbReference>
<dbReference type="InterPro" id="IPR003594">
    <property type="entry name" value="HATPase_dom"/>
</dbReference>
<keyword evidence="8 10" id="KW-1133">Transmembrane helix</keyword>
<evidence type="ECO:0000313" key="13">
    <source>
        <dbReference type="EMBL" id="RZS77197.1"/>
    </source>
</evidence>
<evidence type="ECO:0000256" key="10">
    <source>
        <dbReference type="SAM" id="Phobius"/>
    </source>
</evidence>
<dbReference type="InterPro" id="IPR003661">
    <property type="entry name" value="HisK_dim/P_dom"/>
</dbReference>
<evidence type="ECO:0000256" key="3">
    <source>
        <dbReference type="ARBA" id="ARBA00012438"/>
    </source>
</evidence>
<keyword evidence="6 10" id="KW-0812">Transmembrane</keyword>
<dbReference type="Gene3D" id="3.30.565.10">
    <property type="entry name" value="Histidine kinase-like ATPase, C-terminal domain"/>
    <property type="match status" value="1"/>
</dbReference>
<comment type="caution">
    <text evidence="13">The sequence shown here is derived from an EMBL/GenBank/DDBJ whole genome shotgun (WGS) entry which is preliminary data.</text>
</comment>
<dbReference type="CDD" id="cd06225">
    <property type="entry name" value="HAMP"/>
    <property type="match status" value="1"/>
</dbReference>
<keyword evidence="7 13" id="KW-0418">Kinase</keyword>
<evidence type="ECO:0000256" key="2">
    <source>
        <dbReference type="ARBA" id="ARBA00004370"/>
    </source>
</evidence>
<dbReference type="CDD" id="cd00082">
    <property type="entry name" value="HisKA"/>
    <property type="match status" value="1"/>
</dbReference>
<dbReference type="SUPFAM" id="SSF55874">
    <property type="entry name" value="ATPase domain of HSP90 chaperone/DNA topoisomerase II/histidine kinase"/>
    <property type="match status" value="1"/>
</dbReference>
<dbReference type="InterPro" id="IPR003660">
    <property type="entry name" value="HAMP_dom"/>
</dbReference>
<reference evidence="13 14" key="1">
    <citation type="submission" date="2019-02" db="EMBL/GenBank/DDBJ databases">
        <title>Genomic Encyclopedia of Type Strains, Phase IV (KMG-IV): sequencing the most valuable type-strain genomes for metagenomic binning, comparative biology and taxonomic classification.</title>
        <authorList>
            <person name="Goeker M."/>
        </authorList>
    </citation>
    <scope>NUCLEOTIDE SEQUENCE [LARGE SCALE GENOMIC DNA]</scope>
    <source>
        <strain evidence="13 14">K24</strain>
    </source>
</reference>
<evidence type="ECO:0000256" key="6">
    <source>
        <dbReference type="ARBA" id="ARBA00022692"/>
    </source>
</evidence>
<dbReference type="GO" id="GO:0000155">
    <property type="term" value="F:phosphorelay sensor kinase activity"/>
    <property type="evidence" value="ECO:0007669"/>
    <property type="project" value="InterPro"/>
</dbReference>
<evidence type="ECO:0000256" key="8">
    <source>
        <dbReference type="ARBA" id="ARBA00022989"/>
    </source>
</evidence>
<dbReference type="PROSITE" id="PS50885">
    <property type="entry name" value="HAMP"/>
    <property type="match status" value="1"/>
</dbReference>
<evidence type="ECO:0000313" key="14">
    <source>
        <dbReference type="Proteomes" id="UP000292445"/>
    </source>
</evidence>
<dbReference type="RefSeq" id="WP_130362236.1">
    <property type="nucleotide sequence ID" value="NZ_SGXC01000004.1"/>
</dbReference>
<evidence type="ECO:0000256" key="4">
    <source>
        <dbReference type="ARBA" id="ARBA00022553"/>
    </source>
</evidence>
<keyword evidence="9" id="KW-0902">Two-component regulatory system</keyword>
<evidence type="ECO:0000256" key="5">
    <source>
        <dbReference type="ARBA" id="ARBA00022679"/>
    </source>
</evidence>
<keyword evidence="10" id="KW-0472">Membrane</keyword>
<dbReference type="InterPro" id="IPR036097">
    <property type="entry name" value="HisK_dim/P_sf"/>
</dbReference>
<dbReference type="CDD" id="cd00075">
    <property type="entry name" value="HATPase"/>
    <property type="match status" value="1"/>
</dbReference>
<dbReference type="Pfam" id="PF00512">
    <property type="entry name" value="HisKA"/>
    <property type="match status" value="1"/>
</dbReference>
<dbReference type="GO" id="GO:0005886">
    <property type="term" value="C:plasma membrane"/>
    <property type="evidence" value="ECO:0007669"/>
    <property type="project" value="TreeGrafter"/>
</dbReference>